<keyword evidence="3" id="KW-1185">Reference proteome</keyword>
<dbReference type="EMBL" id="JAOYFB010000037">
    <property type="protein sequence ID" value="KAK4024585.1"/>
    <property type="molecule type" value="Genomic_DNA"/>
</dbReference>
<gene>
    <name evidence="2" type="ORF">OUZ56_010008</name>
</gene>
<organism evidence="2 3">
    <name type="scientific">Daphnia magna</name>
    <dbReference type="NCBI Taxonomy" id="35525"/>
    <lineage>
        <taxon>Eukaryota</taxon>
        <taxon>Metazoa</taxon>
        <taxon>Ecdysozoa</taxon>
        <taxon>Arthropoda</taxon>
        <taxon>Crustacea</taxon>
        <taxon>Branchiopoda</taxon>
        <taxon>Diplostraca</taxon>
        <taxon>Cladocera</taxon>
        <taxon>Anomopoda</taxon>
        <taxon>Daphniidae</taxon>
        <taxon>Daphnia</taxon>
    </lineage>
</organism>
<reference evidence="2 3" key="1">
    <citation type="journal article" date="2023" name="Nucleic Acids Res.">
        <title>The hologenome of Daphnia magna reveals possible DNA methylation and microbiome-mediated evolution of the host genome.</title>
        <authorList>
            <person name="Chaturvedi A."/>
            <person name="Li X."/>
            <person name="Dhandapani V."/>
            <person name="Marshall H."/>
            <person name="Kissane S."/>
            <person name="Cuenca-Cambronero M."/>
            <person name="Asole G."/>
            <person name="Calvet F."/>
            <person name="Ruiz-Romero M."/>
            <person name="Marangio P."/>
            <person name="Guigo R."/>
            <person name="Rago D."/>
            <person name="Mirbahai L."/>
            <person name="Eastwood N."/>
            <person name="Colbourne J.K."/>
            <person name="Zhou J."/>
            <person name="Mallon E."/>
            <person name="Orsini L."/>
        </authorList>
    </citation>
    <scope>NUCLEOTIDE SEQUENCE [LARGE SCALE GENOMIC DNA]</scope>
    <source>
        <strain evidence="2">LRV0_1</strain>
    </source>
</reference>
<protein>
    <submittedName>
        <fullName evidence="2">Uncharacterized protein</fullName>
    </submittedName>
</protein>
<dbReference type="Proteomes" id="UP001234178">
    <property type="component" value="Unassembled WGS sequence"/>
</dbReference>
<evidence type="ECO:0000313" key="3">
    <source>
        <dbReference type="Proteomes" id="UP001234178"/>
    </source>
</evidence>
<name>A0ABR0AHI5_9CRUS</name>
<keyword evidence="1" id="KW-0472">Membrane</keyword>
<accession>A0ABR0AHI5</accession>
<proteinExistence type="predicted"/>
<keyword evidence="1" id="KW-0812">Transmembrane</keyword>
<evidence type="ECO:0000256" key="1">
    <source>
        <dbReference type="SAM" id="Phobius"/>
    </source>
</evidence>
<comment type="caution">
    <text evidence="2">The sequence shown here is derived from an EMBL/GenBank/DDBJ whole genome shotgun (WGS) entry which is preliminary data.</text>
</comment>
<keyword evidence="1" id="KW-1133">Transmembrane helix</keyword>
<feature type="transmembrane region" description="Helical" evidence="1">
    <location>
        <begin position="6"/>
        <end position="21"/>
    </location>
</feature>
<sequence length="240" mass="27202">MEDILGLTMLSFLIWICYLHWKSRSIMMDSSSYYSEPIVPQENKKLTGPKTQEKSCENGSTIYVEKPEIKEGNSAFLFKKPSPSPDNELIIPDVLDIESEEKSTCSHDPYPPDFPVVVHIHFAHILVLHEMPADMPPDLAIVHHIHTDKAQIAEFILRLRKDYRIMSDDYVDYLTQLFILNPMFSHIPSKGGVSKITEDPDIPCEVPSVTIPAVIEAKRKNNFGKAIKSGKSGLLLIQEK</sequence>
<evidence type="ECO:0000313" key="2">
    <source>
        <dbReference type="EMBL" id="KAK4024585.1"/>
    </source>
</evidence>